<reference evidence="1" key="1">
    <citation type="submission" date="2021-03" db="EMBL/GenBank/DDBJ databases">
        <title>Draft genome sequence of rust myrtle Austropuccinia psidii MF-1, a brazilian biotype.</title>
        <authorList>
            <person name="Quecine M.C."/>
            <person name="Pachon D.M.R."/>
            <person name="Bonatelli M.L."/>
            <person name="Correr F.H."/>
            <person name="Franceschini L.M."/>
            <person name="Leite T.F."/>
            <person name="Margarido G.R.A."/>
            <person name="Almeida C.A."/>
            <person name="Ferrarezi J.A."/>
            <person name="Labate C.A."/>
        </authorList>
    </citation>
    <scope>NUCLEOTIDE SEQUENCE</scope>
    <source>
        <strain evidence="1">MF-1</strain>
    </source>
</reference>
<evidence type="ECO:0000313" key="2">
    <source>
        <dbReference type="Proteomes" id="UP000765509"/>
    </source>
</evidence>
<dbReference type="Proteomes" id="UP000765509">
    <property type="component" value="Unassembled WGS sequence"/>
</dbReference>
<comment type="caution">
    <text evidence="1">The sequence shown here is derived from an EMBL/GenBank/DDBJ whole genome shotgun (WGS) entry which is preliminary data.</text>
</comment>
<proteinExistence type="predicted"/>
<evidence type="ECO:0000313" key="1">
    <source>
        <dbReference type="EMBL" id="MBW0491519.1"/>
    </source>
</evidence>
<dbReference type="EMBL" id="AVOT02011121">
    <property type="protein sequence ID" value="MBW0491519.1"/>
    <property type="molecule type" value="Genomic_DNA"/>
</dbReference>
<protein>
    <submittedName>
        <fullName evidence="1">Uncharacterized protein</fullName>
    </submittedName>
</protein>
<gene>
    <name evidence="1" type="ORF">O181_031234</name>
</gene>
<sequence length="168" mass="19677">MIPESSLSQYSKIIPACLVHYSIFHSSPFSKSIHFQAFPGFTTEAISYSRAQKITNGHLPTTKTVVSTSKRREYQFPLLFPAAPLFQKRENWPVWITREDPNMESKGQYSVDRLFEIVDRNSREVISYANDRMIPGTSSEKMASKFTWYEYELMNDFKRTFDYMGREN</sequence>
<organism evidence="1 2">
    <name type="scientific">Austropuccinia psidii MF-1</name>
    <dbReference type="NCBI Taxonomy" id="1389203"/>
    <lineage>
        <taxon>Eukaryota</taxon>
        <taxon>Fungi</taxon>
        <taxon>Dikarya</taxon>
        <taxon>Basidiomycota</taxon>
        <taxon>Pucciniomycotina</taxon>
        <taxon>Pucciniomycetes</taxon>
        <taxon>Pucciniales</taxon>
        <taxon>Sphaerophragmiaceae</taxon>
        <taxon>Austropuccinia</taxon>
    </lineage>
</organism>
<dbReference type="AlphaFoldDB" id="A0A9Q3CUG2"/>
<keyword evidence="2" id="KW-1185">Reference proteome</keyword>
<accession>A0A9Q3CUG2</accession>
<name>A0A9Q3CUG2_9BASI</name>